<evidence type="ECO:0000256" key="1">
    <source>
        <dbReference type="ARBA" id="ARBA00009054"/>
    </source>
</evidence>
<dbReference type="AlphaFoldDB" id="A0A8J8MA67"/>
<organism evidence="4 5">
    <name type="scientific">Vallitalea guaymasensis</name>
    <dbReference type="NCBI Taxonomy" id="1185412"/>
    <lineage>
        <taxon>Bacteria</taxon>
        <taxon>Bacillati</taxon>
        <taxon>Bacillota</taxon>
        <taxon>Clostridia</taxon>
        <taxon>Lachnospirales</taxon>
        <taxon>Vallitaleaceae</taxon>
        <taxon>Vallitalea</taxon>
    </lineage>
</organism>
<keyword evidence="5" id="KW-1185">Reference proteome</keyword>
<evidence type="ECO:0000256" key="2">
    <source>
        <dbReference type="ARBA" id="ARBA00023186"/>
    </source>
</evidence>
<dbReference type="InterPro" id="IPR013805">
    <property type="entry name" value="GrpE_CC"/>
</dbReference>
<accession>A0A8J8MA67</accession>
<dbReference type="RefSeq" id="WP_212693323.1">
    <property type="nucleotide sequence ID" value="NZ_CP058561.1"/>
</dbReference>
<dbReference type="EMBL" id="CP058561">
    <property type="protein sequence ID" value="QUH29207.1"/>
    <property type="molecule type" value="Genomic_DNA"/>
</dbReference>
<gene>
    <name evidence="4" type="ORF">HYG85_09825</name>
</gene>
<reference evidence="4 5" key="1">
    <citation type="submission" date="2020-07" db="EMBL/GenBank/DDBJ databases">
        <title>Vallitalea guaymasensis genome.</title>
        <authorList>
            <person name="Postec A."/>
        </authorList>
    </citation>
    <scope>NUCLEOTIDE SEQUENCE [LARGE SCALE GENOMIC DNA]</scope>
    <source>
        <strain evidence="4 5">Ra1766G1</strain>
    </source>
</reference>
<comment type="similarity">
    <text evidence="1">Belongs to the GrpE family.</text>
</comment>
<keyword evidence="2" id="KW-0143">Chaperone</keyword>
<protein>
    <submittedName>
        <fullName evidence="4">DivIVA domain-containing protein</fullName>
    </submittedName>
</protein>
<dbReference type="Gene3D" id="1.20.5.2950">
    <property type="match status" value="1"/>
</dbReference>
<keyword evidence="3" id="KW-0175">Coiled coil</keyword>
<proteinExistence type="inferred from homology"/>
<evidence type="ECO:0000313" key="5">
    <source>
        <dbReference type="Proteomes" id="UP000677305"/>
    </source>
</evidence>
<dbReference type="SUPFAM" id="SSF58014">
    <property type="entry name" value="Coiled-coil domain of nucleotide exchange factor GrpE"/>
    <property type="match status" value="1"/>
</dbReference>
<feature type="coiled-coil region" evidence="3">
    <location>
        <begin position="21"/>
        <end position="98"/>
    </location>
</feature>
<sequence length="141" mass="16332">MSTSFNTVKKGYDPKEVQEYIQLLEKELATYKDKEEFISRALVEAQVSAKNVVEQAKDQAIQIEEDAKHKLEHIKEKIEKSKEKIYQFEEEYANFTKRFEASFNENELNKLLTSLDSIYTSLEVSQSGNEEPNEDVIDSAV</sequence>
<evidence type="ECO:0000256" key="3">
    <source>
        <dbReference type="SAM" id="Coils"/>
    </source>
</evidence>
<dbReference type="KEGG" id="vgu:HYG85_09825"/>
<name>A0A8J8MA67_9FIRM</name>
<evidence type="ECO:0000313" key="4">
    <source>
        <dbReference type="EMBL" id="QUH29207.1"/>
    </source>
</evidence>
<dbReference type="Proteomes" id="UP000677305">
    <property type="component" value="Chromosome"/>
</dbReference>